<sequence length="61" mass="6715">MEQLNCILGIKADKTLTGWFCNQAGYIDSILECYNISKCNPITTPLATLANNLNEVNSTPH</sequence>
<dbReference type="OrthoDB" id="421869at2759"/>
<protein>
    <recommendedName>
        <fullName evidence="3">Reverse transcriptase Ty1/copia-type domain-containing protein</fullName>
    </recommendedName>
</protein>
<evidence type="ECO:0000313" key="2">
    <source>
        <dbReference type="Proteomes" id="UP000269721"/>
    </source>
</evidence>
<organism evidence="1 2">
    <name type="scientific">Blyttiomyces helicus</name>
    <dbReference type="NCBI Taxonomy" id="388810"/>
    <lineage>
        <taxon>Eukaryota</taxon>
        <taxon>Fungi</taxon>
        <taxon>Fungi incertae sedis</taxon>
        <taxon>Chytridiomycota</taxon>
        <taxon>Chytridiomycota incertae sedis</taxon>
        <taxon>Chytridiomycetes</taxon>
        <taxon>Chytridiomycetes incertae sedis</taxon>
        <taxon>Blyttiomyces</taxon>
    </lineage>
</organism>
<dbReference type="EMBL" id="KZ994902">
    <property type="protein sequence ID" value="RKO91789.1"/>
    <property type="molecule type" value="Genomic_DNA"/>
</dbReference>
<dbReference type="Proteomes" id="UP000269721">
    <property type="component" value="Unassembled WGS sequence"/>
</dbReference>
<evidence type="ECO:0008006" key="3">
    <source>
        <dbReference type="Google" id="ProtNLM"/>
    </source>
</evidence>
<accession>A0A4P9WG65</accession>
<proteinExistence type="predicted"/>
<name>A0A4P9WG65_9FUNG</name>
<evidence type="ECO:0000313" key="1">
    <source>
        <dbReference type="EMBL" id="RKO91789.1"/>
    </source>
</evidence>
<keyword evidence="2" id="KW-1185">Reference proteome</keyword>
<dbReference type="AlphaFoldDB" id="A0A4P9WG65"/>
<gene>
    <name evidence="1" type="ORF">BDK51DRAFT_23313</name>
</gene>
<reference evidence="2" key="1">
    <citation type="journal article" date="2018" name="Nat. Microbiol.">
        <title>Leveraging single-cell genomics to expand the fungal tree of life.</title>
        <authorList>
            <person name="Ahrendt S.R."/>
            <person name="Quandt C.A."/>
            <person name="Ciobanu D."/>
            <person name="Clum A."/>
            <person name="Salamov A."/>
            <person name="Andreopoulos B."/>
            <person name="Cheng J.F."/>
            <person name="Woyke T."/>
            <person name="Pelin A."/>
            <person name="Henrissat B."/>
            <person name="Reynolds N.K."/>
            <person name="Benny G.L."/>
            <person name="Smith M.E."/>
            <person name="James T.Y."/>
            <person name="Grigoriev I.V."/>
        </authorList>
    </citation>
    <scope>NUCLEOTIDE SEQUENCE [LARGE SCALE GENOMIC DNA]</scope>
</reference>